<evidence type="ECO:0000313" key="4">
    <source>
        <dbReference type="Ensembl" id="ENSDCDP00010042689.1"/>
    </source>
</evidence>
<sequence length="735" mass="84283">MSAPCFHISHTDLPSDNLYAYALSKTLTKVCSPLTVGLYSSCPNRINMILKNIEVYMEQEAKRREKQYKTKRKPRTIKASISDILILIFRLIFYKPVWTKENQNQPNVRYVFVRFSAWHFAGSDFLWAGLVLRLCQELQAKFGKLQLGLYRVVQHDEDKAEQKKVTEDSIKDWRPKKICCFPLWLLCTVVLTVVLVLILFLVLFGFPQTSKEEGGSTQQNTGSVGAFEAVAIGILGVPAVGAIRFIFLIVKNLIVSQDFNIRRKMDGKKMSEQLGFMNEVRKEMRLLSCFIHFMEVFERRSIKVVLEITNLDRCEPKKAVGVLDSINILLSDEESPFISLLAVNPEVIVKQVDKANSCFIKKDKAFSFLNRIVTLPFTIPTLSTTSKCKLFRNIVQGQSEFLENLSHPGPSKCAVCFYPETDCAQHIQTCRADTTPLIHNQEAETQHHNAFTLNEEEIERLTDTAFESIFLHSRSSLHLYIAGDSMSMRRVINSIRVSVVVMEALNTELPKPDNIAAWVILADRWPCRLSWILQCMEDDQQKAEIDTGVTNSNVYDSKSLWDVFIQHRLELHIMKREVESLLEQDGDPELFEMFLKRDFPFTVEDAVRFRLSTVNLDSSIRTKLAKIRGSTALKEPPWKSTLKCLPRRIVINMSTEDICNEMSRIGLPHNYTQTVRVNHLNGHALLFSDPTELKEIMQMTLGEWTTFKIHFLAVTPYAGPNNNDWPLRCNSDHIN</sequence>
<dbReference type="PANTHER" id="PTHR22674">
    <property type="entry name" value="NTPASE, KAP FAMILY P-LOOP DOMAIN-CONTAINING 1"/>
    <property type="match status" value="1"/>
</dbReference>
<name>A0AAY4DBZ7_9TELE</name>
<reference evidence="4" key="2">
    <citation type="submission" date="2025-08" db="UniProtKB">
        <authorList>
            <consortium name="Ensembl"/>
        </authorList>
    </citation>
    <scope>IDENTIFICATION</scope>
</reference>
<dbReference type="Pfam" id="PF07693">
    <property type="entry name" value="KAP_NTPase"/>
    <property type="match status" value="1"/>
</dbReference>
<reference evidence="4 5" key="1">
    <citation type="submission" date="2020-06" db="EMBL/GenBank/DDBJ databases">
        <authorList>
            <consortium name="Wellcome Sanger Institute Data Sharing"/>
        </authorList>
    </citation>
    <scope>NUCLEOTIDE SEQUENCE [LARGE SCALE GENOMIC DNA]</scope>
</reference>
<dbReference type="InterPro" id="IPR011646">
    <property type="entry name" value="KAP_P-loop"/>
</dbReference>
<dbReference type="InterPro" id="IPR057092">
    <property type="entry name" value="SAM_KIDINS220"/>
</dbReference>
<feature type="domain" description="Kinase D-interacting substrate of 220 kDa-like SAM" evidence="3">
    <location>
        <begin position="652"/>
        <end position="710"/>
    </location>
</feature>
<accession>A0AAY4DBZ7</accession>
<dbReference type="Pfam" id="PF23307">
    <property type="entry name" value="SAM_KIDINS220"/>
    <property type="match status" value="1"/>
</dbReference>
<organism evidence="4 5">
    <name type="scientific">Denticeps clupeoides</name>
    <name type="common">denticle herring</name>
    <dbReference type="NCBI Taxonomy" id="299321"/>
    <lineage>
        <taxon>Eukaryota</taxon>
        <taxon>Metazoa</taxon>
        <taxon>Chordata</taxon>
        <taxon>Craniata</taxon>
        <taxon>Vertebrata</taxon>
        <taxon>Euteleostomi</taxon>
        <taxon>Actinopterygii</taxon>
        <taxon>Neopterygii</taxon>
        <taxon>Teleostei</taxon>
        <taxon>Clupei</taxon>
        <taxon>Clupeiformes</taxon>
        <taxon>Denticipitoidei</taxon>
        <taxon>Denticipitidae</taxon>
        <taxon>Denticeps</taxon>
    </lineage>
</organism>
<dbReference type="GeneTree" id="ENSGT00650000093443"/>
<keyword evidence="5" id="KW-1185">Reference proteome</keyword>
<protein>
    <recommendedName>
        <fullName evidence="6">KAP NTPase domain-containing protein</fullName>
    </recommendedName>
</protein>
<gene>
    <name evidence="4" type="primary">nkpd1</name>
</gene>
<evidence type="ECO:0000313" key="5">
    <source>
        <dbReference type="Proteomes" id="UP000694580"/>
    </source>
</evidence>
<evidence type="ECO:0000259" key="2">
    <source>
        <dbReference type="Pfam" id="PF07693"/>
    </source>
</evidence>
<keyword evidence="1" id="KW-0472">Membrane</keyword>
<feature type="domain" description="KAP NTPase" evidence="2">
    <location>
        <begin position="51"/>
        <end position="396"/>
    </location>
</feature>
<reference evidence="4" key="3">
    <citation type="submission" date="2025-09" db="UniProtKB">
        <authorList>
            <consortium name="Ensembl"/>
        </authorList>
    </citation>
    <scope>IDENTIFICATION</scope>
</reference>
<feature type="transmembrane region" description="Helical" evidence="1">
    <location>
        <begin position="183"/>
        <end position="206"/>
    </location>
</feature>
<dbReference type="Proteomes" id="UP000694580">
    <property type="component" value="Chromosome 5"/>
</dbReference>
<dbReference type="AlphaFoldDB" id="A0AAY4DBZ7"/>
<evidence type="ECO:0008006" key="6">
    <source>
        <dbReference type="Google" id="ProtNLM"/>
    </source>
</evidence>
<dbReference type="Ensembl" id="ENSDCDT00010052731.1">
    <property type="protein sequence ID" value="ENSDCDP00010042689.1"/>
    <property type="gene ID" value="ENSDCDG00010026825.1"/>
</dbReference>
<keyword evidence="1" id="KW-0812">Transmembrane</keyword>
<evidence type="ECO:0000256" key="1">
    <source>
        <dbReference type="SAM" id="Phobius"/>
    </source>
</evidence>
<dbReference type="InterPro" id="IPR052754">
    <property type="entry name" value="NTPase_KAP_P-loop"/>
</dbReference>
<proteinExistence type="predicted"/>
<keyword evidence="1" id="KW-1133">Transmembrane helix</keyword>
<dbReference type="PANTHER" id="PTHR22674:SF6">
    <property type="entry name" value="NTPASE KAP FAMILY P-LOOP DOMAIN-CONTAINING PROTEIN 1"/>
    <property type="match status" value="1"/>
</dbReference>
<feature type="transmembrane region" description="Helical" evidence="1">
    <location>
        <begin position="226"/>
        <end position="254"/>
    </location>
</feature>
<evidence type="ECO:0000259" key="3">
    <source>
        <dbReference type="Pfam" id="PF23307"/>
    </source>
</evidence>